<keyword evidence="6" id="KW-0238">DNA-binding</keyword>
<keyword evidence="4" id="KW-0597">Phosphoprotein</keyword>
<dbReference type="SMART" id="SM00353">
    <property type="entry name" value="HLH"/>
    <property type="match status" value="1"/>
</dbReference>
<evidence type="ECO:0000259" key="13">
    <source>
        <dbReference type="PROSITE" id="PS50888"/>
    </source>
</evidence>
<evidence type="ECO:0000313" key="15">
    <source>
        <dbReference type="Proteomes" id="UP001321473"/>
    </source>
</evidence>
<evidence type="ECO:0000256" key="6">
    <source>
        <dbReference type="ARBA" id="ARBA00023125"/>
    </source>
</evidence>
<evidence type="ECO:0000256" key="1">
    <source>
        <dbReference type="ARBA" id="ARBA00007628"/>
    </source>
</evidence>
<evidence type="ECO:0000256" key="7">
    <source>
        <dbReference type="ARBA" id="ARBA00023159"/>
    </source>
</evidence>
<evidence type="ECO:0000256" key="3">
    <source>
        <dbReference type="ARBA" id="ARBA00022491"/>
    </source>
</evidence>
<evidence type="ECO:0000313" key="14">
    <source>
        <dbReference type="EMBL" id="KAK8761260.1"/>
    </source>
</evidence>
<feature type="coiled-coil region" evidence="11">
    <location>
        <begin position="159"/>
        <end position="193"/>
    </location>
</feature>
<evidence type="ECO:0000256" key="10">
    <source>
        <dbReference type="ARBA" id="ARBA00029944"/>
    </source>
</evidence>
<dbReference type="SUPFAM" id="SSF47459">
    <property type="entry name" value="HLH, helix-loop-helix DNA-binding domain"/>
    <property type="match status" value="1"/>
</dbReference>
<comment type="similarity">
    <text evidence="1">Belongs to the MAX family.</text>
</comment>
<keyword evidence="8" id="KW-0804">Transcription</keyword>
<keyword evidence="15" id="KW-1185">Reference proteome</keyword>
<sequence length="253" mass="28313">LCKHYVKSITFPDGDHASSQSSDEEPPMWGKRPPSRKPPWFSHRQLCRKPAAALLPSGQRRRPGRKPTPSKLGGRQYFKAVTTKMEKIELKQEAHRMAIADLDEAGYQWADKRAHHNALERRRRDHIKFSFTSLRDAVPSLQGEKASRAQILKKAADYIQSMRRKNTAHLQDIEDLKRQNKLLEEQIRALEKTKVASGGGYSTGSVLDTMNIKGDSISAFDGGSGSESSEDTDNSSRGSRKKKSSPGSTPMDL</sequence>
<feature type="non-terminal residue" evidence="14">
    <location>
        <position position="1"/>
    </location>
</feature>
<keyword evidence="11" id="KW-0175">Coiled coil</keyword>
<evidence type="ECO:0000256" key="2">
    <source>
        <dbReference type="ARBA" id="ARBA00017633"/>
    </source>
</evidence>
<dbReference type="Proteomes" id="UP001321473">
    <property type="component" value="Unassembled WGS sequence"/>
</dbReference>
<dbReference type="CDD" id="cd11406">
    <property type="entry name" value="bHLHzip_Max"/>
    <property type="match status" value="1"/>
</dbReference>
<dbReference type="GO" id="GO:0090575">
    <property type="term" value="C:RNA polymerase II transcription regulator complex"/>
    <property type="evidence" value="ECO:0007669"/>
    <property type="project" value="TreeGrafter"/>
</dbReference>
<dbReference type="GO" id="GO:0046983">
    <property type="term" value="F:protein dimerization activity"/>
    <property type="evidence" value="ECO:0007669"/>
    <property type="project" value="InterPro"/>
</dbReference>
<accession>A0AAQ4DFM0</accession>
<feature type="region of interest" description="Disordered" evidence="12">
    <location>
        <begin position="214"/>
        <end position="253"/>
    </location>
</feature>
<evidence type="ECO:0000256" key="8">
    <source>
        <dbReference type="ARBA" id="ARBA00023163"/>
    </source>
</evidence>
<proteinExistence type="inferred from homology"/>
<dbReference type="AlphaFoldDB" id="A0AAQ4DFM0"/>
<dbReference type="GO" id="GO:0045944">
    <property type="term" value="P:positive regulation of transcription by RNA polymerase II"/>
    <property type="evidence" value="ECO:0007669"/>
    <property type="project" value="TreeGrafter"/>
</dbReference>
<feature type="region of interest" description="Disordered" evidence="12">
    <location>
        <begin position="11"/>
        <end position="74"/>
    </location>
</feature>
<dbReference type="Pfam" id="PF00010">
    <property type="entry name" value="HLH"/>
    <property type="match status" value="1"/>
</dbReference>
<dbReference type="InterPro" id="IPR011598">
    <property type="entry name" value="bHLH_dom"/>
</dbReference>
<dbReference type="GO" id="GO:0003700">
    <property type="term" value="F:DNA-binding transcription factor activity"/>
    <property type="evidence" value="ECO:0007669"/>
    <property type="project" value="TreeGrafter"/>
</dbReference>
<keyword evidence="7" id="KW-0010">Activator</keyword>
<evidence type="ECO:0000256" key="11">
    <source>
        <dbReference type="SAM" id="Coils"/>
    </source>
</evidence>
<dbReference type="FunFam" id="4.10.280.10:FF:000023">
    <property type="entry name" value="MAX isoform 13"/>
    <property type="match status" value="1"/>
</dbReference>
<evidence type="ECO:0000256" key="4">
    <source>
        <dbReference type="ARBA" id="ARBA00022553"/>
    </source>
</evidence>
<dbReference type="Gene3D" id="4.10.280.10">
    <property type="entry name" value="Helix-loop-helix DNA-binding domain"/>
    <property type="match status" value="1"/>
</dbReference>
<dbReference type="PANTHER" id="PTHR10328">
    <property type="entry name" value="PROTEIN MAX MYC-ASSOCIATED FACTOR X"/>
    <property type="match status" value="1"/>
</dbReference>
<dbReference type="PANTHER" id="PTHR10328:SF3">
    <property type="entry name" value="PROTEIN MAX"/>
    <property type="match status" value="1"/>
</dbReference>
<dbReference type="GO" id="GO:0003677">
    <property type="term" value="F:DNA binding"/>
    <property type="evidence" value="ECO:0007669"/>
    <property type="project" value="UniProtKB-KW"/>
</dbReference>
<dbReference type="PROSITE" id="PS50888">
    <property type="entry name" value="BHLH"/>
    <property type="match status" value="1"/>
</dbReference>
<keyword evidence="5" id="KW-0805">Transcription regulation</keyword>
<evidence type="ECO:0000256" key="5">
    <source>
        <dbReference type="ARBA" id="ARBA00023015"/>
    </source>
</evidence>
<gene>
    <name evidence="14" type="ORF">V5799_027471</name>
</gene>
<organism evidence="14 15">
    <name type="scientific">Amblyomma americanum</name>
    <name type="common">Lone star tick</name>
    <dbReference type="NCBI Taxonomy" id="6943"/>
    <lineage>
        <taxon>Eukaryota</taxon>
        <taxon>Metazoa</taxon>
        <taxon>Ecdysozoa</taxon>
        <taxon>Arthropoda</taxon>
        <taxon>Chelicerata</taxon>
        <taxon>Arachnida</taxon>
        <taxon>Acari</taxon>
        <taxon>Parasitiformes</taxon>
        <taxon>Ixodida</taxon>
        <taxon>Ixodoidea</taxon>
        <taxon>Ixodidae</taxon>
        <taxon>Amblyomminae</taxon>
        <taxon>Amblyomma</taxon>
    </lineage>
</organism>
<name>A0AAQ4DFM0_AMBAM</name>
<feature type="domain" description="BHLH" evidence="13">
    <location>
        <begin position="111"/>
        <end position="162"/>
    </location>
</feature>
<dbReference type="InterPro" id="IPR036638">
    <property type="entry name" value="HLH_DNA-bd_sf"/>
</dbReference>
<keyword evidence="3" id="KW-0678">Repressor</keyword>
<keyword evidence="9" id="KW-0539">Nucleus</keyword>
<dbReference type="EMBL" id="JARKHS020031372">
    <property type="protein sequence ID" value="KAK8761260.1"/>
    <property type="molecule type" value="Genomic_DNA"/>
</dbReference>
<reference evidence="14 15" key="1">
    <citation type="journal article" date="2023" name="Arcadia Sci">
        <title>De novo assembly of a long-read Amblyomma americanum tick genome.</title>
        <authorList>
            <person name="Chou S."/>
            <person name="Poskanzer K.E."/>
            <person name="Rollins M."/>
            <person name="Thuy-Boun P.S."/>
        </authorList>
    </citation>
    <scope>NUCLEOTIDE SEQUENCE [LARGE SCALE GENOMIC DNA]</scope>
    <source>
        <strain evidence="14">F_SG_1</strain>
        <tissue evidence="14">Salivary glands</tissue>
    </source>
</reference>
<evidence type="ECO:0000256" key="9">
    <source>
        <dbReference type="ARBA" id="ARBA00023242"/>
    </source>
</evidence>
<comment type="caution">
    <text evidence="14">The sequence shown here is derived from an EMBL/GenBank/DDBJ whole genome shotgun (WGS) entry which is preliminary data.</text>
</comment>
<protein>
    <recommendedName>
        <fullName evidence="2">Protein max</fullName>
    </recommendedName>
    <alternativeName>
        <fullName evidence="10">Myc-associated factor X</fullName>
    </alternativeName>
</protein>
<evidence type="ECO:0000256" key="12">
    <source>
        <dbReference type="SAM" id="MobiDB-lite"/>
    </source>
</evidence>